<dbReference type="RefSeq" id="WP_007199132.1">
    <property type="nucleotide sequence ID" value="NZ_CM002917.1"/>
</dbReference>
<accession>A9D7Y5</accession>
<keyword evidence="3" id="KW-1185">Reference proteome</keyword>
<dbReference type="Pfam" id="PF09898">
    <property type="entry name" value="DUF2125"/>
    <property type="match status" value="1"/>
</dbReference>
<evidence type="ECO:0008006" key="4">
    <source>
        <dbReference type="Google" id="ProtNLM"/>
    </source>
</evidence>
<evidence type="ECO:0000313" key="3">
    <source>
        <dbReference type="Proteomes" id="UP000004291"/>
    </source>
</evidence>
<feature type="transmembrane region" description="Helical" evidence="1">
    <location>
        <begin position="15"/>
        <end position="36"/>
    </location>
</feature>
<protein>
    <recommendedName>
        <fullName evidence="4">DUF2125 domain-containing protein</fullName>
    </recommendedName>
</protein>
<dbReference type="HOGENOM" id="CLU_833240_0_0_5"/>
<name>A9D7Y5_HOEPD</name>
<keyword evidence="1" id="KW-0812">Transmembrane</keyword>
<evidence type="ECO:0000313" key="2">
    <source>
        <dbReference type="EMBL" id="EDQ33175.1"/>
    </source>
</evidence>
<dbReference type="eggNOG" id="COG4093">
    <property type="taxonomic scope" value="Bacteria"/>
</dbReference>
<keyword evidence="1" id="KW-1133">Transmembrane helix</keyword>
<organism evidence="2 3">
    <name type="scientific">Hoeflea phototrophica (strain DSM 17068 / NCIMB 14078 / DFL-43)</name>
    <dbReference type="NCBI Taxonomy" id="411684"/>
    <lineage>
        <taxon>Bacteria</taxon>
        <taxon>Pseudomonadati</taxon>
        <taxon>Pseudomonadota</taxon>
        <taxon>Alphaproteobacteria</taxon>
        <taxon>Hyphomicrobiales</taxon>
        <taxon>Rhizobiaceae</taxon>
        <taxon>Hoeflea</taxon>
    </lineage>
</organism>
<sequence length="332" mass="35350">MPSNAPSSRSTAGRFVWLAAGIVLFGVFWTIGWHLIAGRIEAHLPAQLQQMAGQQAQAECSNAEVKGYPFRFGLFCDGLGYRNSQLGLSAGSGALRSAAQFYRPNHIVSEVDGPVVFSGLAGDGRIDWQTLQTSVFATSGGLDRGSLDTRNISIDIDSAELSGKLGLRAQRLTAHVRKNGPDFDIATYAEQVQSDLLSQIGAEKLTLEATLPNQAALLDAPFRAPQGAYQMQLHRMMIELEEGASLEIAGTAQIGEDGLISGDLNLTIRNQHRFAELAARIDPDSGNLIGNVAPMLGALDTVPGDDAITVPLTIRNGAVSMGFIPLGRLPPM</sequence>
<reference evidence="2 3" key="2">
    <citation type="submission" date="2012-06" db="EMBL/GenBank/DDBJ databases">
        <authorList>
            <person name="Fiebig A."/>
        </authorList>
    </citation>
    <scope>NUCLEOTIDE SEQUENCE [LARGE SCALE GENOMIC DNA]</scope>
    <source>
        <strain evidence="2 3">DFL-43</strain>
    </source>
</reference>
<evidence type="ECO:0000256" key="1">
    <source>
        <dbReference type="SAM" id="Phobius"/>
    </source>
</evidence>
<dbReference type="EMBL" id="ABIA03000004">
    <property type="protein sequence ID" value="EDQ33175.1"/>
    <property type="molecule type" value="Genomic_DNA"/>
</dbReference>
<dbReference type="STRING" id="411684.HPDFL43_16906"/>
<reference evidence="2 3" key="1">
    <citation type="submission" date="2007-10" db="EMBL/GenBank/DDBJ databases">
        <authorList>
            <person name="Wagner-Dobler I."/>
            <person name="Ferriera S."/>
            <person name="Johnson J."/>
            <person name="Kravitz S."/>
            <person name="Beeson K."/>
            <person name="Sutton G."/>
            <person name="Rogers Y.-H."/>
            <person name="Friedman R."/>
            <person name="Frazier M."/>
            <person name="Venter J.C."/>
        </authorList>
    </citation>
    <scope>NUCLEOTIDE SEQUENCE [LARGE SCALE GENOMIC DNA]</scope>
    <source>
        <strain evidence="2 3">DFL-43</strain>
    </source>
</reference>
<dbReference type="InterPro" id="IPR018666">
    <property type="entry name" value="DUF2125"/>
</dbReference>
<proteinExistence type="predicted"/>
<keyword evidence="1" id="KW-0472">Membrane</keyword>
<comment type="caution">
    <text evidence="2">The sequence shown here is derived from an EMBL/GenBank/DDBJ whole genome shotgun (WGS) entry which is preliminary data.</text>
</comment>
<dbReference type="AlphaFoldDB" id="A9D7Y5"/>
<gene>
    <name evidence="2" type="ORF">HPDFL43_16906</name>
</gene>
<dbReference type="Proteomes" id="UP000004291">
    <property type="component" value="Chromosome"/>
</dbReference>